<dbReference type="KEGG" id="scm:SCHCO_02611646"/>
<dbReference type="Proteomes" id="UP000007431">
    <property type="component" value="Unassembled WGS sequence"/>
</dbReference>
<dbReference type="PANTHER" id="PTHR11122">
    <property type="entry name" value="APOSPORY-ASSOCIATED PROTEIN C-RELATED"/>
    <property type="match status" value="1"/>
</dbReference>
<evidence type="ECO:0000256" key="5">
    <source>
        <dbReference type="PIRNR" id="PIRNR016020"/>
    </source>
</evidence>
<dbReference type="OMA" id="TQALHSY"/>
<evidence type="ECO:0000256" key="3">
    <source>
        <dbReference type="ARBA" id="ARBA00012083"/>
    </source>
</evidence>
<dbReference type="InParanoid" id="D8PQ54"/>
<dbReference type="PIRSF" id="PIRSF016020">
    <property type="entry name" value="PHexose_mutarotase"/>
    <property type="match status" value="1"/>
</dbReference>
<evidence type="ECO:0000256" key="1">
    <source>
        <dbReference type="ARBA" id="ARBA00001096"/>
    </source>
</evidence>
<evidence type="ECO:0000313" key="8">
    <source>
        <dbReference type="EMBL" id="EFJ03715.1"/>
    </source>
</evidence>
<dbReference type="EC" id="5.1.3.15" evidence="3 5"/>
<proteinExistence type="inferred from homology"/>
<reference evidence="8 9" key="1">
    <citation type="journal article" date="2010" name="Nat. Biotechnol.">
        <title>Genome sequence of the model mushroom Schizophyllum commune.</title>
        <authorList>
            <person name="Ohm R.A."/>
            <person name="de Jong J.F."/>
            <person name="Lugones L.G."/>
            <person name="Aerts A."/>
            <person name="Kothe E."/>
            <person name="Stajich J.E."/>
            <person name="de Vries R.P."/>
            <person name="Record E."/>
            <person name="Levasseur A."/>
            <person name="Baker S.E."/>
            <person name="Bartholomew K.A."/>
            <person name="Coutinho P.M."/>
            <person name="Erdmann S."/>
            <person name="Fowler T.J."/>
            <person name="Gathman A.C."/>
            <person name="Lombard V."/>
            <person name="Henrissat B."/>
            <person name="Knabe N."/>
            <person name="Kuees U."/>
            <person name="Lilly W.W."/>
            <person name="Lindquist E."/>
            <person name="Lucas S."/>
            <person name="Magnuson J.K."/>
            <person name="Piumi F."/>
            <person name="Raudaskoski M."/>
            <person name="Salamov A."/>
            <person name="Schmutz J."/>
            <person name="Schwarze F.W.M.R."/>
            <person name="vanKuyk P.A."/>
            <person name="Horton J.S."/>
            <person name="Grigoriev I.V."/>
            <person name="Woesten H.A.B."/>
        </authorList>
    </citation>
    <scope>NUCLEOTIDE SEQUENCE [LARGE SCALE GENOMIC DNA]</scope>
    <source>
        <strain evidence="9">H4-8 / FGSC 9210</strain>
    </source>
</reference>
<dbReference type="GeneID" id="9590098"/>
<organism evidence="9">
    <name type="scientific">Schizophyllum commune (strain H4-8 / FGSC 9210)</name>
    <name type="common">Split gill fungus</name>
    <dbReference type="NCBI Taxonomy" id="578458"/>
    <lineage>
        <taxon>Eukaryota</taxon>
        <taxon>Fungi</taxon>
        <taxon>Dikarya</taxon>
        <taxon>Basidiomycota</taxon>
        <taxon>Agaricomycotina</taxon>
        <taxon>Agaricomycetes</taxon>
        <taxon>Agaricomycetidae</taxon>
        <taxon>Agaricales</taxon>
        <taxon>Schizophyllaceae</taxon>
        <taxon>Schizophyllum</taxon>
    </lineage>
</organism>
<evidence type="ECO:0000313" key="9">
    <source>
        <dbReference type="Proteomes" id="UP000007431"/>
    </source>
</evidence>
<sequence>MPVEQTNDRVVLKHPKGASVEILLYGASVISYKVGGEERLFLSAKAALDGSKAVRGGIPVVFPCFGPPSHPDHLRLPQHGFARSSKWTFDHIVMDNDAGVSVRLRLDPTPEIKRVFDKPFSLAYVVTLAEHQLSTDLHVTNTSTQPWEFQALFHNYIRAPADEVTISPLSALSYYDKTESSEEARKTPKVEQRYEVDVKKTTDSVYEAAPGKYKLAWPGGGLDIRTTNLKDVVVWNPQETGSSMSDMEDGGWKRYVCVEPGHVRGFVQLDGEKTWVGQQVLEPKL</sequence>
<comment type="catalytic activity">
    <reaction evidence="1">
        <text>alpha-D-glucose 6-phosphate = beta-D-glucose 6-phosphate</text>
        <dbReference type="Rhea" id="RHEA:16249"/>
        <dbReference type="ChEBI" id="CHEBI:58225"/>
        <dbReference type="ChEBI" id="CHEBI:58247"/>
        <dbReference type="EC" id="5.1.3.15"/>
    </reaction>
</comment>
<dbReference type="GO" id="GO:0005737">
    <property type="term" value="C:cytoplasm"/>
    <property type="evidence" value="ECO:0007669"/>
    <property type="project" value="TreeGrafter"/>
</dbReference>
<dbReference type="InterPro" id="IPR025532">
    <property type="entry name" value="G6P_1-epimerase"/>
</dbReference>
<feature type="binding site" evidence="7">
    <location>
        <position position="83"/>
    </location>
    <ligand>
        <name>substrate</name>
    </ligand>
</feature>
<dbReference type="GO" id="GO:0005975">
    <property type="term" value="P:carbohydrate metabolic process"/>
    <property type="evidence" value="ECO:0007669"/>
    <property type="project" value="InterPro"/>
</dbReference>
<protein>
    <recommendedName>
        <fullName evidence="3 5">Glucose-6-phosphate 1-epimerase</fullName>
        <ecNumber evidence="3 5">5.1.3.15</ecNumber>
    </recommendedName>
</protein>
<dbReference type="GO" id="GO:0047938">
    <property type="term" value="F:glucose-6-phosphate 1-epimerase activity"/>
    <property type="evidence" value="ECO:0007669"/>
    <property type="project" value="UniProtKB-UniRule"/>
</dbReference>
<feature type="binding site" evidence="7">
    <location>
        <position position="55"/>
    </location>
    <ligand>
        <name>substrate</name>
    </ligand>
</feature>
<feature type="binding site" evidence="7">
    <location>
        <position position="78"/>
    </location>
    <ligand>
        <name>substrate</name>
    </ligand>
</feature>
<dbReference type="STRING" id="578458.D8PQ54"/>
<keyword evidence="9" id="KW-1185">Reference proteome</keyword>
<dbReference type="InterPro" id="IPR008183">
    <property type="entry name" value="Aldose_1/G6P_1-epimerase"/>
</dbReference>
<comment type="similarity">
    <text evidence="2 5">Belongs to the glucose-6-phosphate 1-epimerase family.</text>
</comment>
<dbReference type="PANTHER" id="PTHR11122:SF13">
    <property type="entry name" value="GLUCOSE-6-PHOSPHATE 1-EPIMERASE"/>
    <property type="match status" value="1"/>
</dbReference>
<dbReference type="RefSeq" id="XP_003038617.1">
    <property type="nucleotide sequence ID" value="XM_003038571.1"/>
</dbReference>
<feature type="active site" evidence="6">
    <location>
        <position position="259"/>
    </location>
</feature>
<dbReference type="eggNOG" id="KOG1594">
    <property type="taxonomic scope" value="Eukaryota"/>
</dbReference>
<evidence type="ECO:0000256" key="2">
    <source>
        <dbReference type="ARBA" id="ARBA00005866"/>
    </source>
</evidence>
<accession>D8PQ54</accession>
<dbReference type="OrthoDB" id="1659429at2759"/>
<comment type="function">
    <text evidence="5">Catalyzes the interconversion between the alpha and beta anomers from at least three hexose 6-phosphate sugars (Glc6P, Gal6P, and Man6P).</text>
</comment>
<dbReference type="CDD" id="cd09020">
    <property type="entry name" value="D-hex-6-P-epi_like"/>
    <property type="match status" value="1"/>
</dbReference>
<dbReference type="InterPro" id="IPR014718">
    <property type="entry name" value="GH-type_carb-bd"/>
</dbReference>
<dbReference type="Gene3D" id="2.70.98.10">
    <property type="match status" value="1"/>
</dbReference>
<dbReference type="SUPFAM" id="SSF74650">
    <property type="entry name" value="Galactose mutarotase-like"/>
    <property type="match status" value="1"/>
</dbReference>
<dbReference type="Pfam" id="PF01263">
    <property type="entry name" value="Aldose_epim"/>
    <property type="match status" value="1"/>
</dbReference>
<gene>
    <name evidence="8" type="ORF">SCHCODRAFT_73134</name>
</gene>
<name>D8PQ54_SCHCM</name>
<dbReference type="InterPro" id="IPR011013">
    <property type="entry name" value="Gal_mutarotase_sf_dom"/>
</dbReference>
<evidence type="ECO:0000256" key="6">
    <source>
        <dbReference type="PIRSR" id="PIRSR016020-1"/>
    </source>
</evidence>
<dbReference type="AlphaFoldDB" id="D8PQ54"/>
<keyword evidence="4 5" id="KW-0413">Isomerase</keyword>
<dbReference type="EMBL" id="GL377302">
    <property type="protein sequence ID" value="EFJ03715.1"/>
    <property type="molecule type" value="Genomic_DNA"/>
</dbReference>
<feature type="active site" evidence="6">
    <location>
        <position position="154"/>
    </location>
</feature>
<dbReference type="GO" id="GO:0030246">
    <property type="term" value="F:carbohydrate binding"/>
    <property type="evidence" value="ECO:0007669"/>
    <property type="project" value="UniProtKB-UniRule"/>
</dbReference>
<evidence type="ECO:0000256" key="4">
    <source>
        <dbReference type="ARBA" id="ARBA00023235"/>
    </source>
</evidence>
<dbReference type="VEuPathDB" id="FungiDB:SCHCODRAFT_02611646"/>
<evidence type="ECO:0000256" key="7">
    <source>
        <dbReference type="PIRSR" id="PIRSR016020-2"/>
    </source>
</evidence>
<dbReference type="HOGENOM" id="CLU_048345_1_0_1"/>